<protein>
    <submittedName>
        <fullName evidence="1">Uncharacterized protein</fullName>
    </submittedName>
</protein>
<organism evidence="1 2">
    <name type="scientific">Rhipicephalus microplus</name>
    <name type="common">Cattle tick</name>
    <name type="synonym">Boophilus microplus</name>
    <dbReference type="NCBI Taxonomy" id="6941"/>
    <lineage>
        <taxon>Eukaryota</taxon>
        <taxon>Metazoa</taxon>
        <taxon>Ecdysozoa</taxon>
        <taxon>Arthropoda</taxon>
        <taxon>Chelicerata</taxon>
        <taxon>Arachnida</taxon>
        <taxon>Acari</taxon>
        <taxon>Parasitiformes</taxon>
        <taxon>Ixodida</taxon>
        <taxon>Ixodoidea</taxon>
        <taxon>Ixodidae</taxon>
        <taxon>Rhipicephalinae</taxon>
        <taxon>Rhipicephalus</taxon>
        <taxon>Boophilus</taxon>
    </lineage>
</organism>
<dbReference type="AlphaFoldDB" id="A0A9J6EA18"/>
<dbReference type="Proteomes" id="UP000821866">
    <property type="component" value="Chromosome 3"/>
</dbReference>
<reference evidence="1" key="2">
    <citation type="submission" date="2021-09" db="EMBL/GenBank/DDBJ databases">
        <authorList>
            <person name="Jia N."/>
            <person name="Wang J."/>
            <person name="Shi W."/>
            <person name="Du L."/>
            <person name="Sun Y."/>
            <person name="Zhan W."/>
            <person name="Jiang J."/>
            <person name="Wang Q."/>
            <person name="Zhang B."/>
            <person name="Ji P."/>
            <person name="Sakyi L.B."/>
            <person name="Cui X."/>
            <person name="Yuan T."/>
            <person name="Jiang B."/>
            <person name="Yang W."/>
            <person name="Lam T.T.-Y."/>
            <person name="Chang Q."/>
            <person name="Ding S."/>
            <person name="Wang X."/>
            <person name="Zhu J."/>
            <person name="Ruan X."/>
            <person name="Zhao L."/>
            <person name="Wei J."/>
            <person name="Que T."/>
            <person name="Du C."/>
            <person name="Cheng J."/>
            <person name="Dai P."/>
            <person name="Han X."/>
            <person name="Huang E."/>
            <person name="Gao Y."/>
            <person name="Liu J."/>
            <person name="Shao H."/>
            <person name="Ye R."/>
            <person name="Li L."/>
            <person name="Wei W."/>
            <person name="Wang X."/>
            <person name="Wang C."/>
            <person name="Huo Q."/>
            <person name="Li W."/>
            <person name="Guo W."/>
            <person name="Chen H."/>
            <person name="Chen S."/>
            <person name="Zhou L."/>
            <person name="Zhou L."/>
            <person name="Ni X."/>
            <person name="Tian J."/>
            <person name="Zhou Y."/>
            <person name="Sheng Y."/>
            <person name="Liu T."/>
            <person name="Pan Y."/>
            <person name="Xia L."/>
            <person name="Li J."/>
            <person name="Zhao F."/>
            <person name="Cao W."/>
        </authorList>
    </citation>
    <scope>NUCLEOTIDE SEQUENCE</scope>
    <source>
        <strain evidence="1">Rmic-2018</strain>
        <tissue evidence="1">Larvae</tissue>
    </source>
</reference>
<dbReference type="EMBL" id="JABSTU010000005">
    <property type="protein sequence ID" value="KAH8031089.1"/>
    <property type="molecule type" value="Genomic_DNA"/>
</dbReference>
<keyword evidence="2" id="KW-1185">Reference proteome</keyword>
<gene>
    <name evidence="1" type="ORF">HPB51_012777</name>
</gene>
<evidence type="ECO:0000313" key="1">
    <source>
        <dbReference type="EMBL" id="KAH8031089.1"/>
    </source>
</evidence>
<comment type="caution">
    <text evidence="1">The sequence shown here is derived from an EMBL/GenBank/DDBJ whole genome shotgun (WGS) entry which is preliminary data.</text>
</comment>
<reference evidence="1" key="1">
    <citation type="journal article" date="2020" name="Cell">
        <title>Large-Scale Comparative Analyses of Tick Genomes Elucidate Their Genetic Diversity and Vector Capacities.</title>
        <authorList>
            <consortium name="Tick Genome and Microbiome Consortium (TIGMIC)"/>
            <person name="Jia N."/>
            <person name="Wang J."/>
            <person name="Shi W."/>
            <person name="Du L."/>
            <person name="Sun Y."/>
            <person name="Zhan W."/>
            <person name="Jiang J.F."/>
            <person name="Wang Q."/>
            <person name="Zhang B."/>
            <person name="Ji P."/>
            <person name="Bell-Sakyi L."/>
            <person name="Cui X.M."/>
            <person name="Yuan T.T."/>
            <person name="Jiang B.G."/>
            <person name="Yang W.F."/>
            <person name="Lam T.T."/>
            <person name="Chang Q.C."/>
            <person name="Ding S.J."/>
            <person name="Wang X.J."/>
            <person name="Zhu J.G."/>
            <person name="Ruan X.D."/>
            <person name="Zhao L."/>
            <person name="Wei J.T."/>
            <person name="Ye R.Z."/>
            <person name="Que T.C."/>
            <person name="Du C.H."/>
            <person name="Zhou Y.H."/>
            <person name="Cheng J.X."/>
            <person name="Dai P.F."/>
            <person name="Guo W.B."/>
            <person name="Han X.H."/>
            <person name="Huang E.J."/>
            <person name="Li L.F."/>
            <person name="Wei W."/>
            <person name="Gao Y.C."/>
            <person name="Liu J.Z."/>
            <person name="Shao H.Z."/>
            <person name="Wang X."/>
            <person name="Wang C.C."/>
            <person name="Yang T.C."/>
            <person name="Huo Q.B."/>
            <person name="Li W."/>
            <person name="Chen H.Y."/>
            <person name="Chen S.E."/>
            <person name="Zhou L.G."/>
            <person name="Ni X.B."/>
            <person name="Tian J.H."/>
            <person name="Sheng Y."/>
            <person name="Liu T."/>
            <person name="Pan Y.S."/>
            <person name="Xia L.Y."/>
            <person name="Li J."/>
            <person name="Zhao F."/>
            <person name="Cao W.C."/>
        </authorList>
    </citation>
    <scope>NUCLEOTIDE SEQUENCE</scope>
    <source>
        <strain evidence="1">Rmic-2018</strain>
    </source>
</reference>
<name>A0A9J6EA18_RHIMP</name>
<accession>A0A9J6EA18</accession>
<proteinExistence type="predicted"/>
<evidence type="ECO:0000313" key="2">
    <source>
        <dbReference type="Proteomes" id="UP000821866"/>
    </source>
</evidence>
<sequence length="260" mass="29611">MLKKKKRRACAFVIHFRDIVWAGLFYRHEAAFTEFQQESACAISEIASTKCEAAKKACTAEEYIRCPVKPGQEAGTSEERSPQVQSVMGKKCFVPRCSSGYRSCSDKVSLFAALKDSDRLKVWRHAIPRKDHELQTTDLFVKNILMRDWSPNHGKRYIKETFLSVRRGRRLWQKTPSQRYFLDAKKKAPVTLVCLPAKKRCFSGGDSSSSTPRHRWIVEALIPPSLELPRQSQFPLPPLPTAPCVKLICENPRILSLESG</sequence>